<keyword evidence="1" id="KW-1133">Transmembrane helix</keyword>
<evidence type="ECO:0000313" key="2">
    <source>
        <dbReference type="EMBL" id="PTM44876.1"/>
    </source>
</evidence>
<comment type="caution">
    <text evidence="2">The sequence shown here is derived from an EMBL/GenBank/DDBJ whole genome shotgun (WGS) entry which is preliminary data.</text>
</comment>
<sequence>MSRETPTERREAAETRRRWVTLAEVLAVAGVLIAALTLWSNWSERNADKAEKASARASEQRESRRFEIRAVAAENGDSLMLLRDDKHDIQTATIAFPSALSVERKDALTDQIQRDWFEKALLKATDGGADDQAGRLPVLIAVTYTDGDVSGSASGIYDVIWRTKAGVFPFGRSLKLEGLKLRQRGGDQARLDALWTRQQR</sequence>
<dbReference type="EMBL" id="PZZN01000003">
    <property type="protein sequence ID" value="PTM44876.1"/>
    <property type="molecule type" value="Genomic_DNA"/>
</dbReference>
<gene>
    <name evidence="2" type="ORF">C8J24_3089</name>
</gene>
<dbReference type="AlphaFoldDB" id="A0A2T4YN82"/>
<name>A0A2T4YN82_9SPHN</name>
<dbReference type="RefSeq" id="WP_107933732.1">
    <property type="nucleotide sequence ID" value="NZ_PZZN01000003.1"/>
</dbReference>
<evidence type="ECO:0000256" key="1">
    <source>
        <dbReference type="SAM" id="Phobius"/>
    </source>
</evidence>
<keyword evidence="1" id="KW-0812">Transmembrane</keyword>
<feature type="transmembrane region" description="Helical" evidence="1">
    <location>
        <begin position="21"/>
        <end position="42"/>
    </location>
</feature>
<protein>
    <submittedName>
        <fullName evidence="2">Uncharacterized protein</fullName>
    </submittedName>
</protein>
<keyword evidence="1" id="KW-0472">Membrane</keyword>
<reference evidence="2 3" key="1">
    <citation type="submission" date="2018-04" db="EMBL/GenBank/DDBJ databases">
        <title>Genomic Encyclopedia of Type Strains, Phase III (KMG-III): the genomes of soil and plant-associated and newly described type strains.</title>
        <authorList>
            <person name="Whitman W."/>
        </authorList>
    </citation>
    <scope>NUCLEOTIDE SEQUENCE [LARGE SCALE GENOMIC DNA]</scope>
    <source>
        <strain evidence="2 3">NW12</strain>
    </source>
</reference>
<keyword evidence="3" id="KW-1185">Reference proteome</keyword>
<organism evidence="2 3">
    <name type="scientific">Sphingomonas aerolata</name>
    <dbReference type="NCBI Taxonomy" id="185951"/>
    <lineage>
        <taxon>Bacteria</taxon>
        <taxon>Pseudomonadati</taxon>
        <taxon>Pseudomonadota</taxon>
        <taxon>Alphaproteobacteria</taxon>
        <taxon>Sphingomonadales</taxon>
        <taxon>Sphingomonadaceae</taxon>
        <taxon>Sphingomonas</taxon>
    </lineage>
</organism>
<proteinExistence type="predicted"/>
<accession>A0A2T4YN82</accession>
<evidence type="ECO:0000313" key="3">
    <source>
        <dbReference type="Proteomes" id="UP000240996"/>
    </source>
</evidence>
<dbReference type="Proteomes" id="UP000240996">
    <property type="component" value="Unassembled WGS sequence"/>
</dbReference>